<dbReference type="Pfam" id="PF01015">
    <property type="entry name" value="Ribosomal_S3Ae"/>
    <property type="match status" value="1"/>
</dbReference>
<dbReference type="AlphaFoldDB" id="A0A075HYG5"/>
<accession>A0A075HYG5</accession>
<feature type="compositionally biased region" description="Acidic residues" evidence="3">
    <location>
        <begin position="209"/>
        <end position="250"/>
    </location>
</feature>
<keyword evidence="2" id="KW-0687">Ribonucleoprotein</keyword>
<dbReference type="EMBL" id="KF901168">
    <property type="protein sequence ID" value="AIF20570.1"/>
    <property type="molecule type" value="Genomic_DNA"/>
</dbReference>
<evidence type="ECO:0000256" key="3">
    <source>
        <dbReference type="SAM" id="MobiDB-lite"/>
    </source>
</evidence>
<name>A0A075HYG5_9ARCH</name>
<dbReference type="GO" id="GO:0006412">
    <property type="term" value="P:translation"/>
    <property type="evidence" value="ECO:0007669"/>
    <property type="project" value="InterPro"/>
</dbReference>
<protein>
    <submittedName>
        <fullName evidence="4">Ribosomal protein S3Ae (RP-S3Ae, RPS3A)</fullName>
    </submittedName>
</protein>
<gene>
    <name evidence="4" type="primary">RP-S3Ae</name>
    <name evidence="4" type="synonym">RPS3A</name>
</gene>
<sequence length="250" mass="28773">MVKTRGRGRGKVKDKWKEKRWITVISPAEFKSKPIAYIPITSDKNALRSKVETTMFDIYQKDPQQYSINLQFQITNVTASSASTILKGHEYSREYLRSLVRRGSSTLSFIHDYTTKDNYSLRIYFIAFAQGKLNTSKKHDIRLVAHNLFLEKTKSMTYSELSQDIVEEKLASEIFNSTKKIKYLRKVAIRKTKLTRLPDDFKPPPVEEPTVEEPTVEEPTVEEPTVEEPTVEEPTVEEPTVEVDSTESSS</sequence>
<evidence type="ECO:0000313" key="4">
    <source>
        <dbReference type="EMBL" id="AIF20570.1"/>
    </source>
</evidence>
<dbReference type="InterPro" id="IPR001593">
    <property type="entry name" value="Ribosomal_eS1"/>
</dbReference>
<evidence type="ECO:0000256" key="2">
    <source>
        <dbReference type="ARBA" id="ARBA00023274"/>
    </source>
</evidence>
<reference evidence="4" key="1">
    <citation type="journal article" date="2014" name="Genome Biol. Evol.">
        <title>Pangenome evidence for extensive interdomain horizontal transfer affecting lineage core and shell genes in uncultured planktonic thaumarchaeota and euryarchaeota.</title>
        <authorList>
            <person name="Deschamps P."/>
            <person name="Zivanovic Y."/>
            <person name="Moreira D."/>
            <person name="Rodriguez-Valera F."/>
            <person name="Lopez-Garcia P."/>
        </authorList>
    </citation>
    <scope>NUCLEOTIDE SEQUENCE</scope>
</reference>
<feature type="region of interest" description="Disordered" evidence="3">
    <location>
        <begin position="198"/>
        <end position="250"/>
    </location>
</feature>
<dbReference type="GO" id="GO:0003735">
    <property type="term" value="F:structural constituent of ribosome"/>
    <property type="evidence" value="ECO:0007669"/>
    <property type="project" value="InterPro"/>
</dbReference>
<dbReference type="GO" id="GO:0005840">
    <property type="term" value="C:ribosome"/>
    <property type="evidence" value="ECO:0007669"/>
    <property type="project" value="UniProtKB-KW"/>
</dbReference>
<evidence type="ECO:0000256" key="1">
    <source>
        <dbReference type="ARBA" id="ARBA00022980"/>
    </source>
</evidence>
<dbReference type="GO" id="GO:1990904">
    <property type="term" value="C:ribonucleoprotein complex"/>
    <property type="evidence" value="ECO:0007669"/>
    <property type="project" value="UniProtKB-KW"/>
</dbReference>
<keyword evidence="1 4" id="KW-0689">Ribosomal protein</keyword>
<organism evidence="4">
    <name type="scientific">uncultured marine thaumarchaeote KM3_90_G11</name>
    <dbReference type="NCBI Taxonomy" id="1456344"/>
    <lineage>
        <taxon>Archaea</taxon>
        <taxon>Nitrososphaerota</taxon>
        <taxon>environmental samples</taxon>
    </lineage>
</organism>
<proteinExistence type="predicted"/>
<dbReference type="SMART" id="SM01397">
    <property type="entry name" value="Ribosomal_S3Ae"/>
    <property type="match status" value="1"/>
</dbReference>